<sequence length="345" mass="37507">MANATLYTSQDPGGPGVFARGPVQSAFDILVPCLVTGYGNGSDAKPGQGWTIFHADLPTGFILKAPDGVFYIFMMPVDTSKAYDYYQAQIWMAESISEPVTYPPVGTNVRSMNHSPDYSTDSDRHWFHFGNSNTYPAYWAIAARGSQVIFSFYTKANDSGYGSNMTATSNYGGSTFFGNLKLREPTAPVSGPQNSAFIGGAGEYPESQISSARYSFNIYGCYTYLRNPYTGIAETGSLASLVASPLPGATNNSYRINPADPVLSDIVLTQVQAWLSGTGAVGWIPGLFYMGYTSHYATAALMVRLGKSGSYSELRNPVSLAGEEFYIFPNSFGHWTVSLDEKYWQ</sequence>
<organism evidence="1 2">
    <name type="scientific">Pseudomonas neustonica</name>
    <dbReference type="NCBI Taxonomy" id="2487346"/>
    <lineage>
        <taxon>Bacteria</taxon>
        <taxon>Pseudomonadati</taxon>
        <taxon>Pseudomonadota</taxon>
        <taxon>Gammaproteobacteria</taxon>
        <taxon>Pseudomonadales</taxon>
        <taxon>Pseudomonadaceae</taxon>
        <taxon>Pseudomonas</taxon>
    </lineage>
</organism>
<evidence type="ECO:0000313" key="2">
    <source>
        <dbReference type="Proteomes" id="UP000275199"/>
    </source>
</evidence>
<dbReference type="Proteomes" id="UP000275199">
    <property type="component" value="Unassembled WGS sequence"/>
</dbReference>
<keyword evidence="2" id="KW-1185">Reference proteome</keyword>
<accession>A0ABX9XFU8</accession>
<dbReference type="RefSeq" id="WP_123890370.1">
    <property type="nucleotide sequence ID" value="NZ_RKKU01000018.1"/>
</dbReference>
<gene>
    <name evidence="1" type="ORF">EF096_13890</name>
</gene>
<dbReference type="EMBL" id="RKKU01000018">
    <property type="protein sequence ID" value="ROZ82974.1"/>
    <property type="molecule type" value="Genomic_DNA"/>
</dbReference>
<proteinExistence type="predicted"/>
<evidence type="ECO:0000313" key="1">
    <source>
        <dbReference type="EMBL" id="ROZ82974.1"/>
    </source>
</evidence>
<comment type="caution">
    <text evidence="1">The sequence shown here is derived from an EMBL/GenBank/DDBJ whole genome shotgun (WGS) entry which is preliminary data.</text>
</comment>
<protein>
    <submittedName>
        <fullName evidence="1">Uncharacterized protein</fullName>
    </submittedName>
</protein>
<reference evidence="1 2" key="1">
    <citation type="submission" date="2018-11" db="EMBL/GenBank/DDBJ databases">
        <authorList>
            <person name="Jang G.I."/>
            <person name="Hwang C.Y."/>
        </authorList>
    </citation>
    <scope>NUCLEOTIDE SEQUENCE [LARGE SCALE GENOMIC DNA]</scope>
    <source>
        <strain evidence="1 2">SSM26</strain>
    </source>
</reference>
<name>A0ABX9XFU8_9PSED</name>